<evidence type="ECO:0000256" key="4">
    <source>
        <dbReference type="ARBA" id="ARBA00023136"/>
    </source>
</evidence>
<dbReference type="GO" id="GO:0016020">
    <property type="term" value="C:membrane"/>
    <property type="evidence" value="ECO:0007669"/>
    <property type="project" value="UniProtKB-SubCell"/>
</dbReference>
<feature type="transmembrane region" description="Helical" evidence="6">
    <location>
        <begin position="173"/>
        <end position="192"/>
    </location>
</feature>
<dbReference type="Pfam" id="PF03798">
    <property type="entry name" value="TRAM_LAG1_CLN8"/>
    <property type="match status" value="1"/>
</dbReference>
<dbReference type="PROSITE" id="PS50922">
    <property type="entry name" value="TLC"/>
    <property type="match status" value="1"/>
</dbReference>
<evidence type="ECO:0000313" key="9">
    <source>
        <dbReference type="Proteomes" id="UP000688137"/>
    </source>
</evidence>
<feature type="transmembrane region" description="Helical" evidence="6">
    <location>
        <begin position="198"/>
        <end position="220"/>
    </location>
</feature>
<reference evidence="8" key="1">
    <citation type="submission" date="2021-01" db="EMBL/GenBank/DDBJ databases">
        <authorList>
            <consortium name="Genoscope - CEA"/>
            <person name="William W."/>
        </authorList>
    </citation>
    <scope>NUCLEOTIDE SEQUENCE</scope>
</reference>
<protein>
    <recommendedName>
        <fullName evidence="7">TLC domain-containing protein</fullName>
    </recommendedName>
</protein>
<sequence>MQQWDLVNESNDQLRMFSYCFIVWSALFILCYDRIKLNNLSSKKQIDVYNRLVSILHGQFTFWGSLIIILSQTPYELQEMNSSEMQFVMIVSAGYFAYDVIICTYFDLYDYWLIFHHIISLMAFGESILNKKYGHIIIFGMFISEISNLPMHLRHILGCFGLRQTKIYESIELLYFSLFLIFRGILSPVLLIRTYEDLHAPLLIKISASGLLLYSVYYIIEMIKITQRKIKSYRDRKRRNLTMYWFVQNPLLPSQKYIDSIL</sequence>
<evidence type="ECO:0000256" key="2">
    <source>
        <dbReference type="ARBA" id="ARBA00022692"/>
    </source>
</evidence>
<feature type="transmembrane region" description="Helical" evidence="6">
    <location>
        <begin position="16"/>
        <end position="32"/>
    </location>
</feature>
<feature type="domain" description="TLC" evidence="7">
    <location>
        <begin position="43"/>
        <end position="231"/>
    </location>
</feature>
<evidence type="ECO:0000313" key="8">
    <source>
        <dbReference type="EMBL" id="CAD8045090.1"/>
    </source>
</evidence>
<evidence type="ECO:0000256" key="3">
    <source>
        <dbReference type="ARBA" id="ARBA00022989"/>
    </source>
</evidence>
<dbReference type="InterPro" id="IPR042512">
    <property type="entry name" value="TLCD5"/>
</dbReference>
<evidence type="ECO:0000256" key="5">
    <source>
        <dbReference type="PROSITE-ProRule" id="PRU00205"/>
    </source>
</evidence>
<feature type="transmembrane region" description="Helical" evidence="6">
    <location>
        <begin position="52"/>
        <end position="73"/>
    </location>
</feature>
<dbReference type="OMA" id="CEMASPK"/>
<evidence type="ECO:0000259" key="7">
    <source>
        <dbReference type="PROSITE" id="PS50922"/>
    </source>
</evidence>
<name>A0A8S1JWU5_PARPR</name>
<proteinExistence type="predicted"/>
<dbReference type="InterPro" id="IPR006634">
    <property type="entry name" value="TLC-dom"/>
</dbReference>
<keyword evidence="2 5" id="KW-0812">Transmembrane</keyword>
<dbReference type="SMART" id="SM00724">
    <property type="entry name" value="TLC"/>
    <property type="match status" value="1"/>
</dbReference>
<keyword evidence="4 5" id="KW-0472">Membrane</keyword>
<dbReference type="PANTHER" id="PTHR31898:SF1">
    <property type="entry name" value="TLC DOMAIN-CONTAINING PROTEIN 5"/>
    <property type="match status" value="1"/>
</dbReference>
<evidence type="ECO:0000256" key="1">
    <source>
        <dbReference type="ARBA" id="ARBA00004141"/>
    </source>
</evidence>
<comment type="caution">
    <text evidence="8">The sequence shown here is derived from an EMBL/GenBank/DDBJ whole genome shotgun (WGS) entry which is preliminary data.</text>
</comment>
<dbReference type="EMBL" id="CAJJDM010000006">
    <property type="protein sequence ID" value="CAD8045090.1"/>
    <property type="molecule type" value="Genomic_DNA"/>
</dbReference>
<feature type="transmembrane region" description="Helical" evidence="6">
    <location>
        <begin position="85"/>
        <end position="106"/>
    </location>
</feature>
<evidence type="ECO:0000256" key="6">
    <source>
        <dbReference type="SAM" id="Phobius"/>
    </source>
</evidence>
<dbReference type="PANTHER" id="PTHR31898">
    <property type="entry name" value="TRANSMEMBRANE PROTEIN 136"/>
    <property type="match status" value="1"/>
</dbReference>
<organism evidence="8 9">
    <name type="scientific">Paramecium primaurelia</name>
    <dbReference type="NCBI Taxonomy" id="5886"/>
    <lineage>
        <taxon>Eukaryota</taxon>
        <taxon>Sar</taxon>
        <taxon>Alveolata</taxon>
        <taxon>Ciliophora</taxon>
        <taxon>Intramacronucleata</taxon>
        <taxon>Oligohymenophorea</taxon>
        <taxon>Peniculida</taxon>
        <taxon>Parameciidae</taxon>
        <taxon>Paramecium</taxon>
    </lineage>
</organism>
<keyword evidence="3 6" id="KW-1133">Transmembrane helix</keyword>
<gene>
    <name evidence="8" type="ORF">PPRIM_AZ9-3.1.T0090115</name>
</gene>
<comment type="subcellular location">
    <subcellularLocation>
        <location evidence="1">Membrane</location>
        <topology evidence="1">Multi-pass membrane protein</topology>
    </subcellularLocation>
</comment>
<dbReference type="AlphaFoldDB" id="A0A8S1JWU5"/>
<keyword evidence="9" id="KW-1185">Reference proteome</keyword>
<accession>A0A8S1JWU5</accession>
<dbReference type="Proteomes" id="UP000688137">
    <property type="component" value="Unassembled WGS sequence"/>
</dbReference>